<dbReference type="Pfam" id="PF01833">
    <property type="entry name" value="TIG"/>
    <property type="match status" value="10"/>
</dbReference>
<keyword evidence="1" id="KW-0732">Signal</keyword>
<dbReference type="PANTHER" id="PTHR46769:SF2">
    <property type="entry name" value="FIBROCYSTIN-L ISOFORM 2 PRECURSOR-RELATED"/>
    <property type="match status" value="1"/>
</dbReference>
<dbReference type="Pfam" id="PF05257">
    <property type="entry name" value="CHAP"/>
    <property type="match status" value="1"/>
</dbReference>
<dbReference type="CDD" id="cd00603">
    <property type="entry name" value="IPT_PCSR"/>
    <property type="match status" value="3"/>
</dbReference>
<dbReference type="Gene3D" id="2.60.40.10">
    <property type="entry name" value="Immunoglobulins"/>
    <property type="match status" value="10"/>
</dbReference>
<dbReference type="InterPro" id="IPR001480">
    <property type="entry name" value="Bulb-type_lectin_dom"/>
</dbReference>
<dbReference type="Gene3D" id="3.90.1720.10">
    <property type="entry name" value="endopeptidase domain like (from Nostoc punctiforme)"/>
    <property type="match status" value="1"/>
</dbReference>
<protein>
    <submittedName>
        <fullName evidence="4">IPT/TIG domain-containing protein</fullName>
    </submittedName>
</protein>
<dbReference type="Proteomes" id="UP001597046">
    <property type="component" value="Unassembled WGS sequence"/>
</dbReference>
<evidence type="ECO:0000259" key="2">
    <source>
        <dbReference type="PROSITE" id="PS50911"/>
    </source>
</evidence>
<dbReference type="PANTHER" id="PTHR46769">
    <property type="entry name" value="POLYCYSTIC KIDNEY AND HEPATIC DISEASE 1 (AUTOSOMAL RECESSIVE)-LIKE 1"/>
    <property type="match status" value="1"/>
</dbReference>
<keyword evidence="5" id="KW-1185">Reference proteome</keyword>
<dbReference type="PROSITE" id="PS50927">
    <property type="entry name" value="BULB_LECTIN"/>
    <property type="match status" value="2"/>
</dbReference>
<dbReference type="CDD" id="cd00102">
    <property type="entry name" value="IPT"/>
    <property type="match status" value="6"/>
</dbReference>
<organism evidence="4 5">
    <name type="scientific">Terrabacter terrigena</name>
    <dbReference type="NCBI Taxonomy" id="574718"/>
    <lineage>
        <taxon>Bacteria</taxon>
        <taxon>Bacillati</taxon>
        <taxon>Actinomycetota</taxon>
        <taxon>Actinomycetes</taxon>
        <taxon>Micrococcales</taxon>
        <taxon>Intrasporangiaceae</taxon>
        <taxon>Terrabacter</taxon>
    </lineage>
</organism>
<dbReference type="InterPro" id="IPR036426">
    <property type="entry name" value="Bulb-type_lectin_dom_sf"/>
</dbReference>
<dbReference type="InterPro" id="IPR007921">
    <property type="entry name" value="CHAP_dom"/>
</dbReference>
<feature type="domain" description="Bulb-type lectin" evidence="3">
    <location>
        <begin position="925"/>
        <end position="1032"/>
    </location>
</feature>
<dbReference type="Gene3D" id="2.90.10.30">
    <property type="match status" value="2"/>
</dbReference>
<dbReference type="EMBL" id="JBHTKH010000006">
    <property type="protein sequence ID" value="MFD1054816.1"/>
    <property type="molecule type" value="Genomic_DNA"/>
</dbReference>
<dbReference type="PROSITE" id="PS50911">
    <property type="entry name" value="CHAP"/>
    <property type="match status" value="1"/>
</dbReference>
<dbReference type="SMART" id="SM00108">
    <property type="entry name" value="B_lectin"/>
    <property type="match status" value="2"/>
</dbReference>
<dbReference type="InterPro" id="IPR013783">
    <property type="entry name" value="Ig-like_fold"/>
</dbReference>
<dbReference type="InterPro" id="IPR002909">
    <property type="entry name" value="IPT_dom"/>
</dbReference>
<sequence>MMPPKTPNARHRALHPRVGGRALATTVSLAVLAGIPGLAAAPSATAAPWASTASPTALAVTAAPPAAPALSVVAGPMSGGTAVDLSGTGVGATTKVLFGTSAVTAVTKVSDTRVRVVTPAHAAGVVSVQVATPSGTSPVSTRSSFAFDAVPTVASLSTRSGPTAGGAVLTVDGTGFTRATAVLFGTTPGSALARVSATQLRVTVPAHAAGPVDVRVVTPGGTSPVTSVARFTYTAPPVVLPPTVTSLSVPAGPVRGGTVLTVTGTGFSGATKVTFGGLLGTQLAVVSSTQLRVTTPARPASAVYVRVTTPVGTSGSSPTFTYDAVPTLTRVSAASGGTGGGATVTLTGTGLTRASAVLFGTTPAPSITRVSATTLRVTTPAHALGAVDVRVTTPGGTTAVTASTRYTFYLPPAVTRLSVPSGPVSGGTLVYLTGARFTGSTRLTFGDTLTRFTILSPTYIRATAPAHSAGVVSVRVSNPNGTSAATAATAYEYEAVPTVTGLTPVTGPPAGGTVVTLTGTGFGRATAVSFGATTTTKIVRVSSTTLRVTTPPHASGPVDVRVTTPGGTSAAGVGSRYAYGSPPAISGLSVSAGPLQGGTVVTLTGTHLAEVGEVRFGTTLGKGLVRVSDTTLRVTAPAHAEGVVAVRATNANGTSPETARTTFEYVGAPAVTALSAPAGPLTGGGILTINGTRLSLASGVDFGGRPATGLVRVSATTIRVTVPGHVVGTVDVRVTTPGGTSPVVAAARFTYQPVPTVTALTPALAPTKGGSVVTLTGTGYDRVDRVTFGGVPATTVTRLSATQLRVTIPAHAEADVDVRVTTPGGTSLVVAAGRFAYQDAPVITSVSPSSGLLAGGNVVTLRGTSFTVVTGVWINGAPATSVTRVSATQLTAVVPARMATGYVPVKVTTRAGTVTRANAYTYIAGTTLKPGQVLLGGTALVSPNGVYKAGMQTDGNLVIVSGGVRRWASGTTGVGNRLFVRSDGNLAIMRPDGSLAWTAGTNGWTGAVATITDDGLLQLRQGSTTVWDHRGIRYDRLLSNQLLRSGESITSTSQGWSMTMRTDGNLVLTSASGVRKWASFTSGAGNTAAMQTDGNFVVRNAAGATQWSSKSTGTGSFLRVLGTGNAVVYRGSTVTWAVTGGPGPQDWSCYSRATQNCISRFGYYGQRAWNYPVDAWGNNCTNFSAYRLSLDGIRNPGNLGNAESWDNNARAKGFAVDQSPRVGDIAQWNSNHVAYVDWVSADGNQIAISESGYGGTVLGRTYTSMSGRRIIARTSSSWPSNFIHFR</sequence>
<dbReference type="InterPro" id="IPR052387">
    <property type="entry name" value="Fibrocystin"/>
</dbReference>
<dbReference type="RefSeq" id="WP_386052721.1">
    <property type="nucleotide sequence ID" value="NZ_JBHTKH010000006.1"/>
</dbReference>
<comment type="caution">
    <text evidence="4">The sequence shown here is derived from an EMBL/GenBank/DDBJ whole genome shotgun (WGS) entry which is preliminary data.</text>
</comment>
<proteinExistence type="predicted"/>
<name>A0ABW3MWA5_9MICO</name>
<gene>
    <name evidence="4" type="ORF">ACFQ2V_10910</name>
</gene>
<evidence type="ECO:0000256" key="1">
    <source>
        <dbReference type="ARBA" id="ARBA00022729"/>
    </source>
</evidence>
<evidence type="ECO:0000313" key="5">
    <source>
        <dbReference type="Proteomes" id="UP001597046"/>
    </source>
</evidence>
<reference evidence="5" key="1">
    <citation type="journal article" date="2019" name="Int. J. Syst. Evol. Microbiol.">
        <title>The Global Catalogue of Microorganisms (GCM) 10K type strain sequencing project: providing services to taxonomists for standard genome sequencing and annotation.</title>
        <authorList>
            <consortium name="The Broad Institute Genomics Platform"/>
            <consortium name="The Broad Institute Genome Sequencing Center for Infectious Disease"/>
            <person name="Wu L."/>
            <person name="Ma J."/>
        </authorList>
    </citation>
    <scope>NUCLEOTIDE SEQUENCE [LARGE SCALE GENOMIC DNA]</scope>
    <source>
        <strain evidence="5">CCUG 57508</strain>
    </source>
</reference>
<dbReference type="SMART" id="SM00429">
    <property type="entry name" value="IPT"/>
    <property type="match status" value="10"/>
</dbReference>
<evidence type="ECO:0000313" key="4">
    <source>
        <dbReference type="EMBL" id="MFD1054816.1"/>
    </source>
</evidence>
<accession>A0ABW3MWA5</accession>
<feature type="domain" description="Peptidase C51" evidence="2">
    <location>
        <begin position="1155"/>
        <end position="1284"/>
    </location>
</feature>
<dbReference type="SUPFAM" id="SSF81296">
    <property type="entry name" value="E set domains"/>
    <property type="match status" value="10"/>
</dbReference>
<dbReference type="InterPro" id="IPR038765">
    <property type="entry name" value="Papain-like_cys_pep_sf"/>
</dbReference>
<feature type="domain" description="Bulb-type lectin" evidence="3">
    <location>
        <begin position="1034"/>
        <end position="1141"/>
    </location>
</feature>
<dbReference type="SUPFAM" id="SSF54001">
    <property type="entry name" value="Cysteine proteinases"/>
    <property type="match status" value="1"/>
</dbReference>
<dbReference type="SUPFAM" id="SSF51110">
    <property type="entry name" value="alpha-D-mannose-specific plant lectins"/>
    <property type="match status" value="2"/>
</dbReference>
<dbReference type="InterPro" id="IPR014756">
    <property type="entry name" value="Ig_E-set"/>
</dbReference>
<evidence type="ECO:0000259" key="3">
    <source>
        <dbReference type="PROSITE" id="PS50927"/>
    </source>
</evidence>